<gene>
    <name evidence="1" type="ORF">L833_4689</name>
</gene>
<accession>A0A829M845</accession>
<dbReference type="Proteomes" id="UP000018502">
    <property type="component" value="Unassembled WGS sequence"/>
</dbReference>
<reference evidence="1 2" key="1">
    <citation type="journal article" date="2014" name="Emerg. Infect. Dis.">
        <title>High-level Relatedness among Mycobacterium abscessus subsp. massiliense Strains from Widely Separated Outbreaks.</title>
        <authorList>
            <person name="Tettelin H."/>
            <person name="Davidson R.M."/>
            <person name="Agrawal S."/>
            <person name="Aitken M.L."/>
            <person name="Shallom S."/>
            <person name="Hasan N.A."/>
            <person name="Strong M."/>
            <person name="Nogueira de Moura V.C."/>
            <person name="De Groote M.A."/>
            <person name="Duarte R.S."/>
            <person name="Hine E."/>
            <person name="Parankush S."/>
            <person name="Su Q."/>
            <person name="Daugherty S.C."/>
            <person name="Fraser C.M."/>
            <person name="Brown-Elliott B.A."/>
            <person name="Wallace R.J.Jr."/>
            <person name="Holland S.M."/>
            <person name="Sampaio E.P."/>
            <person name="Olivier K.N."/>
            <person name="Jackson M."/>
            <person name="Zelazny A.M."/>
        </authorList>
    </citation>
    <scope>NUCLEOTIDE SEQUENCE [LARGE SCALE GENOMIC DNA]</scope>
    <source>
        <strain evidence="1 2">MAB_091912_2446</strain>
    </source>
</reference>
<evidence type="ECO:0000313" key="1">
    <source>
        <dbReference type="EMBL" id="ESV62284.1"/>
    </source>
</evidence>
<comment type="caution">
    <text evidence="1">The sequence shown here is derived from an EMBL/GenBank/DDBJ whole genome shotgun (WGS) entry which is preliminary data.</text>
</comment>
<proteinExistence type="predicted"/>
<protein>
    <submittedName>
        <fullName evidence="1">Uncharacterized protein</fullName>
    </submittedName>
</protein>
<organism evidence="1 2">
    <name type="scientific">Mycobacteroides abscessus MAB_091912_2446</name>
    <dbReference type="NCBI Taxonomy" id="1335414"/>
    <lineage>
        <taxon>Bacteria</taxon>
        <taxon>Bacillati</taxon>
        <taxon>Actinomycetota</taxon>
        <taxon>Actinomycetes</taxon>
        <taxon>Mycobacteriales</taxon>
        <taxon>Mycobacteriaceae</taxon>
        <taxon>Mycobacteroides</taxon>
        <taxon>Mycobacteroides abscessus</taxon>
    </lineage>
</organism>
<evidence type="ECO:0000313" key="2">
    <source>
        <dbReference type="Proteomes" id="UP000018502"/>
    </source>
</evidence>
<dbReference type="AlphaFoldDB" id="A0A829M845"/>
<name>A0A829M845_9MYCO</name>
<dbReference type="EMBL" id="AYTF01000002">
    <property type="protein sequence ID" value="ESV62284.1"/>
    <property type="molecule type" value="Genomic_DNA"/>
</dbReference>
<sequence>MSDTVKPPDDNEIDAELMCVIWGYDPNERYPEWGNESMRKAYLAGWEDGRHV</sequence>